<keyword evidence="7" id="KW-1185">Reference proteome</keyword>
<evidence type="ECO:0000256" key="1">
    <source>
        <dbReference type="ARBA" id="ARBA00022723"/>
    </source>
</evidence>
<reference evidence="6 7" key="1">
    <citation type="submission" date="2019-11" db="EMBL/GenBank/DDBJ databases">
        <authorList>
            <person name="He Y."/>
        </authorList>
    </citation>
    <scope>NUCLEOTIDE SEQUENCE [LARGE SCALE GENOMIC DNA]</scope>
    <source>
        <strain evidence="6 7">SCSIO 58843</strain>
    </source>
</reference>
<dbReference type="AlphaFoldDB" id="A0A5Q2RI54"/>
<dbReference type="Gene3D" id="3.90.180.10">
    <property type="entry name" value="Medium-chain alcohol dehydrogenases, catalytic domain"/>
    <property type="match status" value="1"/>
</dbReference>
<proteinExistence type="inferred from homology"/>
<dbReference type="RefSeq" id="WP_153758142.1">
    <property type="nucleotide sequence ID" value="NZ_CP045851.1"/>
</dbReference>
<evidence type="ECO:0000256" key="2">
    <source>
        <dbReference type="ARBA" id="ARBA00022833"/>
    </source>
</evidence>
<dbReference type="SMART" id="SM00829">
    <property type="entry name" value="PKS_ER"/>
    <property type="match status" value="1"/>
</dbReference>
<dbReference type="EMBL" id="CP045851">
    <property type="protein sequence ID" value="QGG94036.1"/>
    <property type="molecule type" value="Genomic_DNA"/>
</dbReference>
<evidence type="ECO:0000313" key="6">
    <source>
        <dbReference type="EMBL" id="QGG94036.1"/>
    </source>
</evidence>
<dbReference type="InterPro" id="IPR013154">
    <property type="entry name" value="ADH-like_N"/>
</dbReference>
<dbReference type="InterPro" id="IPR050129">
    <property type="entry name" value="Zn_alcohol_dh"/>
</dbReference>
<protein>
    <submittedName>
        <fullName evidence="6">Alcohol dehydrogenase catalytic domain-containing protein</fullName>
    </submittedName>
</protein>
<keyword evidence="3" id="KW-0560">Oxidoreductase</keyword>
<comment type="cofactor">
    <cofactor evidence="4">
        <name>Zn(2+)</name>
        <dbReference type="ChEBI" id="CHEBI:29105"/>
    </cofactor>
</comment>
<keyword evidence="2 4" id="KW-0862">Zinc</keyword>
<dbReference type="InterPro" id="IPR011032">
    <property type="entry name" value="GroES-like_sf"/>
</dbReference>
<dbReference type="Pfam" id="PF08240">
    <property type="entry name" value="ADH_N"/>
    <property type="match status" value="1"/>
</dbReference>
<dbReference type="PROSITE" id="PS00059">
    <property type="entry name" value="ADH_ZINC"/>
    <property type="match status" value="1"/>
</dbReference>
<dbReference type="InterPro" id="IPR002328">
    <property type="entry name" value="ADH_Zn_CS"/>
</dbReference>
<dbReference type="InterPro" id="IPR036291">
    <property type="entry name" value="NAD(P)-bd_dom_sf"/>
</dbReference>
<dbReference type="SUPFAM" id="SSF51735">
    <property type="entry name" value="NAD(P)-binding Rossmann-fold domains"/>
    <property type="match status" value="1"/>
</dbReference>
<dbReference type="KEGG" id="atq:GH723_02340"/>
<comment type="similarity">
    <text evidence="4">Belongs to the zinc-containing alcohol dehydrogenase family.</text>
</comment>
<dbReference type="GO" id="GO:0016491">
    <property type="term" value="F:oxidoreductase activity"/>
    <property type="evidence" value="ECO:0007669"/>
    <property type="project" value="UniProtKB-KW"/>
</dbReference>
<accession>A0A5Q2RI54</accession>
<organism evidence="6 7">
    <name type="scientific">Actinomarinicola tropica</name>
    <dbReference type="NCBI Taxonomy" id="2789776"/>
    <lineage>
        <taxon>Bacteria</taxon>
        <taxon>Bacillati</taxon>
        <taxon>Actinomycetota</taxon>
        <taxon>Acidimicrobiia</taxon>
        <taxon>Acidimicrobiales</taxon>
        <taxon>Iamiaceae</taxon>
        <taxon>Actinomarinicola</taxon>
    </lineage>
</organism>
<evidence type="ECO:0000256" key="3">
    <source>
        <dbReference type="ARBA" id="ARBA00023002"/>
    </source>
</evidence>
<gene>
    <name evidence="6" type="ORF">GH723_02340</name>
</gene>
<dbReference type="InterPro" id="IPR020843">
    <property type="entry name" value="ER"/>
</dbReference>
<sequence>MTTTGRAALFFGPGTPLELVDLPVPEPEPGAVVVRVTRANICGSDLHIWRGDGYLSAMARADGRIIGHEMTGVVHALGAGVTTDWTGNPLAEGDRVAYQYFAPCGRCRSCTRGMTEACSRSFKVLQGKPTEFPYFRGAYADYFYLTPQMAVYKVPDRVTDTMVAGVNCALAQVIMGLERVQMGMGDRVVIQGAGGLGVYATAVARDRGAETVIVIDALSDRLDLARRMGADHTIDMREVTSPDERVAAVKDLTGGWGADVVCELVGRPDAISEGLRMVGIGGRYLEIGTFYPGTSLELDPGFLVMANVRVEAVAAYDAPSLQRALGFLDRHVDDLPLDHVVVDYPLEQINEAFVDQDAGRVTRASLTMTA</sequence>
<dbReference type="SUPFAM" id="SSF50129">
    <property type="entry name" value="GroES-like"/>
    <property type="match status" value="1"/>
</dbReference>
<dbReference type="PANTHER" id="PTHR43401:SF2">
    <property type="entry name" value="L-THREONINE 3-DEHYDROGENASE"/>
    <property type="match status" value="1"/>
</dbReference>
<dbReference type="CDD" id="cd08231">
    <property type="entry name" value="MDR_TM0436_like"/>
    <property type="match status" value="1"/>
</dbReference>
<evidence type="ECO:0000313" key="7">
    <source>
        <dbReference type="Proteomes" id="UP000334019"/>
    </source>
</evidence>
<dbReference type="InterPro" id="IPR013149">
    <property type="entry name" value="ADH-like_C"/>
</dbReference>
<dbReference type="Proteomes" id="UP000334019">
    <property type="component" value="Chromosome"/>
</dbReference>
<feature type="domain" description="Enoyl reductase (ER)" evidence="5">
    <location>
        <begin position="14"/>
        <end position="362"/>
    </location>
</feature>
<keyword evidence="1 4" id="KW-0479">Metal-binding</keyword>
<dbReference type="Pfam" id="PF00107">
    <property type="entry name" value="ADH_zinc_N"/>
    <property type="match status" value="1"/>
</dbReference>
<dbReference type="GO" id="GO:0008270">
    <property type="term" value="F:zinc ion binding"/>
    <property type="evidence" value="ECO:0007669"/>
    <property type="project" value="InterPro"/>
</dbReference>
<name>A0A5Q2RI54_9ACTN</name>
<dbReference type="Gene3D" id="3.40.50.720">
    <property type="entry name" value="NAD(P)-binding Rossmann-like Domain"/>
    <property type="match status" value="1"/>
</dbReference>
<evidence type="ECO:0000259" key="5">
    <source>
        <dbReference type="SMART" id="SM00829"/>
    </source>
</evidence>
<dbReference type="PANTHER" id="PTHR43401">
    <property type="entry name" value="L-THREONINE 3-DEHYDROGENASE"/>
    <property type="match status" value="1"/>
</dbReference>
<evidence type="ECO:0000256" key="4">
    <source>
        <dbReference type="RuleBase" id="RU361277"/>
    </source>
</evidence>